<dbReference type="GO" id="GO:0008955">
    <property type="term" value="F:peptidoglycan glycosyltransferase activity"/>
    <property type="evidence" value="ECO:0007669"/>
    <property type="project" value="UniProtKB-UniRule"/>
</dbReference>
<evidence type="ECO:0000256" key="1">
    <source>
        <dbReference type="ARBA" id="ARBA00004141"/>
    </source>
</evidence>
<reference evidence="7 8" key="1">
    <citation type="submission" date="2011-09" db="EMBL/GenBank/DDBJ databases">
        <title>The draft genome of Treponema saccharophilum DSM 2985.</title>
        <authorList>
            <consortium name="US DOE Joint Genome Institute (JGI-PGF)"/>
            <person name="Lucas S."/>
            <person name="Copeland A."/>
            <person name="Lapidus A."/>
            <person name="Glavina del Rio T."/>
            <person name="Dalin E."/>
            <person name="Tice H."/>
            <person name="Bruce D."/>
            <person name="Goodwin L."/>
            <person name="Pitluck S."/>
            <person name="Peters L."/>
            <person name="Kyrpides N."/>
            <person name="Mavromatis K."/>
            <person name="Ivanova N."/>
            <person name="Markowitz V."/>
            <person name="Cheng J.-F."/>
            <person name="Hugenholtz P."/>
            <person name="Woyke T."/>
            <person name="Wu D."/>
            <person name="Gronow S."/>
            <person name="Wellnitz S."/>
            <person name="Brambilla E."/>
            <person name="Klenk H.-P."/>
            <person name="Eisen J.A."/>
        </authorList>
    </citation>
    <scope>NUCLEOTIDE SEQUENCE [LARGE SCALE GENOMIC DNA]</scope>
    <source>
        <strain evidence="7 8">DSM 2985</strain>
    </source>
</reference>
<dbReference type="PANTHER" id="PTHR30474:SF1">
    <property type="entry name" value="PEPTIDOGLYCAN GLYCOSYLTRANSFERASE MRDB"/>
    <property type="match status" value="1"/>
</dbReference>
<comment type="similarity">
    <text evidence="6">Belongs to the SEDS family. MrdB/RodA subfamily.</text>
</comment>
<dbReference type="GO" id="GO:0051301">
    <property type="term" value="P:cell division"/>
    <property type="evidence" value="ECO:0007669"/>
    <property type="project" value="InterPro"/>
</dbReference>
<feature type="transmembrane region" description="Helical" evidence="6">
    <location>
        <begin position="254"/>
        <end position="279"/>
    </location>
</feature>
<evidence type="ECO:0000256" key="4">
    <source>
        <dbReference type="ARBA" id="ARBA00022989"/>
    </source>
</evidence>
<evidence type="ECO:0000313" key="8">
    <source>
        <dbReference type="Proteomes" id="UP000003571"/>
    </source>
</evidence>
<dbReference type="UniPathway" id="UPA00219"/>
<feature type="transmembrane region" description="Helical" evidence="6">
    <location>
        <begin position="225"/>
        <end position="248"/>
    </location>
</feature>
<comment type="catalytic activity">
    <reaction evidence="6">
        <text>[GlcNAc-(1-&gt;4)-Mur2Ac(oyl-L-Ala-gamma-D-Glu-L-Lys-D-Ala-D-Ala)](n)-di-trans,octa-cis-undecaprenyl diphosphate + beta-D-GlcNAc-(1-&gt;4)-Mur2Ac(oyl-L-Ala-gamma-D-Glu-L-Lys-D-Ala-D-Ala)-di-trans,octa-cis-undecaprenyl diphosphate = [GlcNAc-(1-&gt;4)-Mur2Ac(oyl-L-Ala-gamma-D-Glu-L-Lys-D-Ala-D-Ala)](n+1)-di-trans,octa-cis-undecaprenyl diphosphate + di-trans,octa-cis-undecaprenyl diphosphate + H(+)</text>
        <dbReference type="Rhea" id="RHEA:23708"/>
        <dbReference type="Rhea" id="RHEA-COMP:9602"/>
        <dbReference type="Rhea" id="RHEA-COMP:9603"/>
        <dbReference type="ChEBI" id="CHEBI:15378"/>
        <dbReference type="ChEBI" id="CHEBI:58405"/>
        <dbReference type="ChEBI" id="CHEBI:60033"/>
        <dbReference type="ChEBI" id="CHEBI:78435"/>
        <dbReference type="EC" id="2.4.99.28"/>
    </reaction>
</comment>
<keyword evidence="6" id="KW-0961">Cell wall biogenesis/degradation</keyword>
<gene>
    <name evidence="6" type="primary">rodA</name>
    <name evidence="7" type="ORF">TresaDRAFT_0309</name>
</gene>
<sequence>MAGIFSRRIQFLKLFDFMLFFSVAALVTIGILFIYSAGFNSDGINVSGEYIKQIIWAFIGLFMMFFVMLIDYRGLEKHAGKLFIALIVVLVITRLFGKKINGARSWLSIGPLGIQPSEFCKILYILYLARFFHRSEGMPPLRRFIYSLLIFMVPFALIMAQPDLGTSSVFLPILLMMMLFGGIPLRLIFMLLLGGCLTVYLTVLPTWQQEIAQRAIPAVTLLTNIKLRGIIVLASGAICVIGIIGMILYKENRYFYWIAYAFGIICASLVMSYGAGKFLKSYQIERLIIFINPEVDERGAGWHIIQSMTAVGSGGLFGEGFLQGNLSHLRYLPEQSTDFIFGILSEETGFVGGLVVFFLYFAIMARTLSVIRNATNSYGMYIASGVFGMFLWHFTVNVGMVIGSMPITGIPLFFLSYGGSSLLTAMTAVGLLMSVRYRKHDFD</sequence>
<keyword evidence="6" id="KW-0573">Peptidoglycan synthesis</keyword>
<feature type="transmembrane region" description="Helical" evidence="6">
    <location>
        <begin position="173"/>
        <end position="204"/>
    </location>
</feature>
<dbReference type="Pfam" id="PF01098">
    <property type="entry name" value="FTSW_RODA_SPOVE"/>
    <property type="match status" value="2"/>
</dbReference>
<feature type="transmembrane region" description="Helical" evidence="6">
    <location>
        <begin position="375"/>
        <end position="394"/>
    </location>
</feature>
<evidence type="ECO:0000256" key="6">
    <source>
        <dbReference type="HAMAP-Rule" id="MF_02079"/>
    </source>
</evidence>
<keyword evidence="3 6" id="KW-0133">Cell shape</keyword>
<comment type="caution">
    <text evidence="7">The sequence shown here is derived from an EMBL/GenBank/DDBJ whole genome shotgun (WGS) entry which is preliminary data.</text>
</comment>
<keyword evidence="4 6" id="KW-1133">Transmembrane helix</keyword>
<feature type="transmembrane region" description="Helical" evidence="6">
    <location>
        <begin position="414"/>
        <end position="435"/>
    </location>
</feature>
<comment type="function">
    <text evidence="6">Peptidoglycan polymerase that is essential for cell wall elongation.</text>
</comment>
<feature type="transmembrane region" description="Helical" evidence="6">
    <location>
        <begin position="339"/>
        <end position="363"/>
    </location>
</feature>
<feature type="transmembrane region" description="Helical" evidence="6">
    <location>
        <begin position="12"/>
        <end position="34"/>
    </location>
</feature>
<dbReference type="NCBIfam" id="NF037961">
    <property type="entry name" value="RodA_shape"/>
    <property type="match status" value="1"/>
</dbReference>
<dbReference type="EMBL" id="AGRW01000051">
    <property type="protein sequence ID" value="EIC01172.1"/>
    <property type="molecule type" value="Genomic_DNA"/>
</dbReference>
<organism evidence="7 8">
    <name type="scientific">Treponema saccharophilum DSM 2985</name>
    <dbReference type="NCBI Taxonomy" id="907348"/>
    <lineage>
        <taxon>Bacteria</taxon>
        <taxon>Pseudomonadati</taxon>
        <taxon>Spirochaetota</taxon>
        <taxon>Spirochaetia</taxon>
        <taxon>Spirochaetales</taxon>
        <taxon>Treponemataceae</taxon>
        <taxon>Treponema</taxon>
    </lineage>
</organism>
<dbReference type="PATRIC" id="fig|907348.3.peg.2064"/>
<dbReference type="InterPro" id="IPR001182">
    <property type="entry name" value="FtsW/RodA"/>
</dbReference>
<name>H7EM87_9SPIR</name>
<dbReference type="OrthoDB" id="9812661at2"/>
<accession>H7EM87</accession>
<dbReference type="GO" id="GO:0071555">
    <property type="term" value="P:cell wall organization"/>
    <property type="evidence" value="ECO:0007669"/>
    <property type="project" value="UniProtKB-KW"/>
</dbReference>
<keyword evidence="5 6" id="KW-0472">Membrane</keyword>
<dbReference type="InterPro" id="IPR011923">
    <property type="entry name" value="RodA/MrdB"/>
</dbReference>
<protein>
    <recommendedName>
        <fullName evidence="6">Peptidoglycan glycosyltransferase RodA</fullName>
        <shortName evidence="6">PGT</shortName>
        <ecNumber evidence="6">2.4.99.28</ecNumber>
    </recommendedName>
    <alternativeName>
        <fullName evidence="6">Cell elongation protein RodA</fullName>
    </alternativeName>
    <alternativeName>
        <fullName evidence="6">Cell wall polymerase</fullName>
    </alternativeName>
    <alternativeName>
        <fullName evidence="6">Peptidoglycan polymerase</fullName>
        <shortName evidence="6">PG polymerase</shortName>
    </alternativeName>
</protein>
<dbReference type="EC" id="2.4.99.28" evidence="6"/>
<dbReference type="NCBIfam" id="TIGR02210">
    <property type="entry name" value="rodA_shape"/>
    <property type="match status" value="1"/>
</dbReference>
<keyword evidence="6" id="KW-0328">Glycosyltransferase</keyword>
<comment type="pathway">
    <text evidence="6">Cell wall biogenesis; peptidoglycan biosynthesis.</text>
</comment>
<dbReference type="GO" id="GO:0005886">
    <property type="term" value="C:plasma membrane"/>
    <property type="evidence" value="ECO:0007669"/>
    <property type="project" value="UniProtKB-SubCell"/>
</dbReference>
<keyword evidence="2 6" id="KW-0812">Transmembrane</keyword>
<evidence type="ECO:0000256" key="2">
    <source>
        <dbReference type="ARBA" id="ARBA00022692"/>
    </source>
</evidence>
<dbReference type="STRING" id="907348.TresaDRAFT_0309"/>
<feature type="transmembrane region" description="Helical" evidence="6">
    <location>
        <begin position="144"/>
        <end position="161"/>
    </location>
</feature>
<dbReference type="AlphaFoldDB" id="H7EM87"/>
<comment type="subcellular location">
    <subcellularLocation>
        <location evidence="6">Cell membrane</location>
        <topology evidence="6">Multi-pass membrane protein</topology>
    </subcellularLocation>
    <subcellularLocation>
        <location evidence="1">Membrane</location>
        <topology evidence="1">Multi-pass membrane protein</topology>
    </subcellularLocation>
</comment>
<evidence type="ECO:0000256" key="5">
    <source>
        <dbReference type="ARBA" id="ARBA00023136"/>
    </source>
</evidence>
<feature type="transmembrane region" description="Helical" evidence="6">
    <location>
        <begin position="54"/>
        <end position="72"/>
    </location>
</feature>
<evidence type="ECO:0000256" key="3">
    <source>
        <dbReference type="ARBA" id="ARBA00022960"/>
    </source>
</evidence>
<dbReference type="eggNOG" id="COG0772">
    <property type="taxonomic scope" value="Bacteria"/>
</dbReference>
<keyword evidence="8" id="KW-1185">Reference proteome</keyword>
<dbReference type="PANTHER" id="PTHR30474">
    <property type="entry name" value="CELL CYCLE PROTEIN"/>
    <property type="match status" value="1"/>
</dbReference>
<proteinExistence type="inferred from homology"/>
<dbReference type="GO" id="GO:0008360">
    <property type="term" value="P:regulation of cell shape"/>
    <property type="evidence" value="ECO:0007669"/>
    <property type="project" value="UniProtKB-KW"/>
</dbReference>
<dbReference type="GO" id="GO:0009252">
    <property type="term" value="P:peptidoglycan biosynthetic process"/>
    <property type="evidence" value="ECO:0007669"/>
    <property type="project" value="UniProtKB-UniRule"/>
</dbReference>
<dbReference type="GO" id="GO:0032153">
    <property type="term" value="C:cell division site"/>
    <property type="evidence" value="ECO:0007669"/>
    <property type="project" value="TreeGrafter"/>
</dbReference>
<evidence type="ECO:0000313" key="7">
    <source>
        <dbReference type="EMBL" id="EIC01172.1"/>
    </source>
</evidence>
<dbReference type="RefSeq" id="WP_002705348.1">
    <property type="nucleotide sequence ID" value="NZ_AGRW01000051.1"/>
</dbReference>
<feature type="transmembrane region" description="Helical" evidence="6">
    <location>
        <begin position="109"/>
        <end position="132"/>
    </location>
</feature>
<dbReference type="GO" id="GO:0015648">
    <property type="term" value="F:lipid-linked peptidoglycan transporter activity"/>
    <property type="evidence" value="ECO:0007669"/>
    <property type="project" value="TreeGrafter"/>
</dbReference>
<dbReference type="HAMAP" id="MF_02079">
    <property type="entry name" value="PGT_RodA"/>
    <property type="match status" value="1"/>
</dbReference>
<keyword evidence="6" id="KW-0808">Transferase</keyword>
<keyword evidence="6" id="KW-1003">Cell membrane</keyword>
<dbReference type="Proteomes" id="UP000003571">
    <property type="component" value="Unassembled WGS sequence"/>
</dbReference>
<feature type="transmembrane region" description="Helical" evidence="6">
    <location>
        <begin position="79"/>
        <end position="97"/>
    </location>
</feature>